<dbReference type="InterPro" id="IPR012020">
    <property type="entry name" value="ABHD4"/>
</dbReference>
<comment type="caution">
    <text evidence="6">The sequence shown here is derived from an EMBL/GenBank/DDBJ whole genome shotgun (WGS) entry which is preliminary data.</text>
</comment>
<dbReference type="GO" id="GO:0047372">
    <property type="term" value="F:monoacylglycerol lipase activity"/>
    <property type="evidence" value="ECO:0007669"/>
    <property type="project" value="TreeGrafter"/>
</dbReference>
<feature type="active site" description="Charge relay system" evidence="4">
    <location>
        <position position="268"/>
    </location>
</feature>
<gene>
    <name evidence="6" type="ORF">A9Q84_04575</name>
</gene>
<protein>
    <recommendedName>
        <fullName evidence="5">AB hydrolase-1 domain-containing protein</fullName>
    </recommendedName>
</protein>
<keyword evidence="3" id="KW-0378">Hydrolase</keyword>
<dbReference type="GO" id="GO:0034338">
    <property type="term" value="F:short-chain carboxylesterase activity"/>
    <property type="evidence" value="ECO:0007669"/>
    <property type="project" value="TreeGrafter"/>
</dbReference>
<feature type="active site" description="Charge relay system" evidence="4">
    <location>
        <position position="140"/>
    </location>
</feature>
<dbReference type="Gene3D" id="3.40.50.1820">
    <property type="entry name" value="alpha/beta hydrolase"/>
    <property type="match status" value="1"/>
</dbReference>
<evidence type="ECO:0000256" key="4">
    <source>
        <dbReference type="PIRSR" id="PIRSR005211-1"/>
    </source>
</evidence>
<evidence type="ECO:0000313" key="6">
    <source>
        <dbReference type="EMBL" id="OUR98693.1"/>
    </source>
</evidence>
<keyword evidence="2" id="KW-0719">Serine esterase</keyword>
<sequence length="341" mass="38975">MPIVKDSSYNPPILLQNGHLQTLYPYFFRKVRDVQYSRKRLFTLDNDFIDVDISDVGSKKLLILSHGLEGCSNTQYIMGMTKHFNNLGIDAISWNMRSCSGELNWTEKFYHALTLNDLDLVINHATSIKDYDEIYLLGFSLGAILTSNYLGERGKNIDPRIKKAVVFSVPCDLHSSVLELSKPMNKMYSENFLATMRKKIILKHNTIGLSKVDIKHVNKIKSFYEFDNRFTAPLHGFKDADDYYTKGSCKPKLKNISIPTLMVNAKNDPFLGKDCFPIAEAHKNPNLFLEMPETGGHVGFINTLGSEILWSEKRAEAFILDSDIKKIDDREIEKRQLFTDA</sequence>
<evidence type="ECO:0000256" key="3">
    <source>
        <dbReference type="ARBA" id="ARBA00022801"/>
    </source>
</evidence>
<dbReference type="InterPro" id="IPR029058">
    <property type="entry name" value="AB_hydrolase_fold"/>
</dbReference>
<evidence type="ECO:0000256" key="1">
    <source>
        <dbReference type="ARBA" id="ARBA00010884"/>
    </source>
</evidence>
<dbReference type="SUPFAM" id="SSF53474">
    <property type="entry name" value="alpha/beta-Hydrolases"/>
    <property type="match status" value="1"/>
</dbReference>
<dbReference type="EMBL" id="MAAO01000004">
    <property type="protein sequence ID" value="OUR98693.1"/>
    <property type="molecule type" value="Genomic_DNA"/>
</dbReference>
<dbReference type="PANTHER" id="PTHR10794">
    <property type="entry name" value="ABHYDROLASE DOMAIN-CONTAINING PROTEIN"/>
    <property type="match status" value="1"/>
</dbReference>
<dbReference type="Pfam" id="PF00561">
    <property type="entry name" value="Abhydrolase_1"/>
    <property type="match status" value="1"/>
</dbReference>
<dbReference type="AlphaFoldDB" id="A0A1Y5FG96"/>
<name>A0A1Y5FG96_9BACT</name>
<feature type="active site" description="Charge relay system" evidence="4">
    <location>
        <position position="297"/>
    </location>
</feature>
<feature type="domain" description="AB hydrolase-1" evidence="5">
    <location>
        <begin position="61"/>
        <end position="301"/>
    </location>
</feature>
<dbReference type="PROSITE" id="PS01133">
    <property type="entry name" value="UPF0017"/>
    <property type="match status" value="1"/>
</dbReference>
<dbReference type="Proteomes" id="UP000196531">
    <property type="component" value="Unassembled WGS sequence"/>
</dbReference>
<proteinExistence type="inferred from homology"/>
<dbReference type="InterPro" id="IPR000952">
    <property type="entry name" value="AB_hydrolase_4_CS"/>
</dbReference>
<reference evidence="7" key="1">
    <citation type="journal article" date="2017" name="Proc. Natl. Acad. Sci. U.S.A.">
        <title>Simulation of Deepwater Horizon oil plume reveals substrate specialization within a complex community of hydrocarbon-degraders.</title>
        <authorList>
            <person name="Hu P."/>
            <person name="Dubinsky E.A."/>
            <person name="Probst A.J."/>
            <person name="Wang J."/>
            <person name="Sieber C.M.K."/>
            <person name="Tom L.M."/>
            <person name="Gardinali P."/>
            <person name="Banfield J.F."/>
            <person name="Atlas R.M."/>
            <person name="Andersen G.L."/>
        </authorList>
    </citation>
    <scope>NUCLEOTIDE SEQUENCE [LARGE SCALE GENOMIC DNA]</scope>
</reference>
<evidence type="ECO:0000259" key="5">
    <source>
        <dbReference type="Pfam" id="PF00561"/>
    </source>
</evidence>
<evidence type="ECO:0000313" key="7">
    <source>
        <dbReference type="Proteomes" id="UP000196531"/>
    </source>
</evidence>
<comment type="similarity">
    <text evidence="1">Belongs to the AB hydrolase superfamily. AB hydrolase 4 family.</text>
</comment>
<evidence type="ECO:0000256" key="2">
    <source>
        <dbReference type="ARBA" id="ARBA00022487"/>
    </source>
</evidence>
<dbReference type="PIRSF" id="PIRSF005211">
    <property type="entry name" value="Ab_hydro_YheT"/>
    <property type="match status" value="1"/>
</dbReference>
<dbReference type="PANTHER" id="PTHR10794:SF94">
    <property type="entry name" value="ESTERASE YHET-RELATED"/>
    <property type="match status" value="1"/>
</dbReference>
<organism evidence="6 7">
    <name type="scientific">Halobacteriovorax marinus</name>
    <dbReference type="NCBI Taxonomy" id="97084"/>
    <lineage>
        <taxon>Bacteria</taxon>
        <taxon>Pseudomonadati</taxon>
        <taxon>Bdellovibrionota</taxon>
        <taxon>Bacteriovoracia</taxon>
        <taxon>Bacteriovoracales</taxon>
        <taxon>Halobacteriovoraceae</taxon>
        <taxon>Halobacteriovorax</taxon>
    </lineage>
</organism>
<accession>A0A1Y5FG96</accession>
<dbReference type="InterPro" id="IPR050960">
    <property type="entry name" value="AB_hydrolase_4_sf"/>
</dbReference>
<dbReference type="InterPro" id="IPR000073">
    <property type="entry name" value="AB_hydrolase_1"/>
</dbReference>